<feature type="binding site" evidence="1">
    <location>
        <position position="83"/>
    </location>
    <ligand>
        <name>Mg(2+)</name>
        <dbReference type="ChEBI" id="CHEBI:18420"/>
        <label>3</label>
    </ligand>
</feature>
<dbReference type="HAMAP" id="MF_02128">
    <property type="entry name" value="TMP_kinase"/>
    <property type="match status" value="1"/>
</dbReference>
<comment type="miscellaneous">
    <text evidence="1">Reaction mechanism of ThiL seems to utilize a direct, inline transfer of the gamma-phosphate of ATP to TMP rather than a phosphorylated enzyme intermediate.</text>
</comment>
<feature type="binding site" evidence="1">
    <location>
        <position position="235"/>
    </location>
    <ligand>
        <name>ATP</name>
        <dbReference type="ChEBI" id="CHEBI:30616"/>
    </ligand>
</feature>
<feature type="binding site" evidence="1">
    <location>
        <position position="61"/>
    </location>
    <ligand>
        <name>substrate</name>
    </ligand>
</feature>
<feature type="domain" description="PurM-like N-terminal" evidence="2">
    <location>
        <begin position="35"/>
        <end position="148"/>
    </location>
</feature>
<comment type="function">
    <text evidence="1">Catalyzes the ATP-dependent phosphorylation of thiamine-monophosphate (TMP) to form thiamine-pyrophosphate (TPP), the active form of vitamin B1.</text>
</comment>
<keyword evidence="4" id="KW-1185">Reference proteome</keyword>
<feature type="binding site" evidence="1">
    <location>
        <position position="37"/>
    </location>
    <ligand>
        <name>Mg(2+)</name>
        <dbReference type="ChEBI" id="CHEBI:18420"/>
        <label>4</label>
    </ligand>
</feature>
<evidence type="ECO:0000313" key="4">
    <source>
        <dbReference type="Proteomes" id="UP001604335"/>
    </source>
</evidence>
<dbReference type="EC" id="2.7.4.16" evidence="1"/>
<keyword evidence="1" id="KW-0784">Thiamine biosynthesis</keyword>
<dbReference type="PIRSF" id="PIRSF005303">
    <property type="entry name" value="Thiam_monoph_kin"/>
    <property type="match status" value="1"/>
</dbReference>
<protein>
    <recommendedName>
        <fullName evidence="1">Thiamine-monophosphate kinase</fullName>
        <shortName evidence="1">TMP kinase</shortName>
        <shortName evidence="1">Thiamine-phosphate kinase</shortName>
        <ecNumber evidence="1">2.7.4.16</ecNumber>
    </recommendedName>
</protein>
<comment type="pathway">
    <text evidence="1">Cofactor biosynthesis; thiamine diphosphate biosynthesis; thiamine diphosphate from thiamine phosphate: step 1/1.</text>
</comment>
<dbReference type="SUPFAM" id="SSF55326">
    <property type="entry name" value="PurM N-terminal domain-like"/>
    <property type="match status" value="1"/>
</dbReference>
<feature type="binding site" evidence="1">
    <location>
        <position position="113"/>
    </location>
    <ligand>
        <name>ATP</name>
        <dbReference type="ChEBI" id="CHEBI:30616"/>
    </ligand>
</feature>
<dbReference type="Gene3D" id="3.90.650.10">
    <property type="entry name" value="PurM-like C-terminal domain"/>
    <property type="match status" value="1"/>
</dbReference>
<sequence>MREVVDAVESLRLADVGEAGLLARLFAFCDRSVVGDDAALLNWPEGQSLVVTTDVLVDGVHFSDRTTPPRSIGWRAVAANLSDLAAMGATPRAITVGLSLPGNCAIDWVEALYGGMADCLAQFGGAIVGGDVTRSTVATVAITAIGSVLPDRSLQRHAAQSGDAIVVTGEHGASRAGLALLLADWPPEAVEPSAAARSTWIRAHQYPTPRLDVIAQLDQLRPRLADRPLAAMDSSDGLADAVVQLAQASGLRAKLWGDRLPMPAGLVAAVGLAQARHWTLYGGEDFELVLCLPPDLAADLVQSLGGSAAIVGEMVAPEADLEALTQQPIAWVVDSGAIEPIGRSASFQHFGTSATTGPA</sequence>
<comment type="catalytic activity">
    <reaction evidence="1">
        <text>thiamine phosphate + ATP = thiamine diphosphate + ADP</text>
        <dbReference type="Rhea" id="RHEA:15913"/>
        <dbReference type="ChEBI" id="CHEBI:30616"/>
        <dbReference type="ChEBI" id="CHEBI:37575"/>
        <dbReference type="ChEBI" id="CHEBI:58937"/>
        <dbReference type="ChEBI" id="CHEBI:456216"/>
        <dbReference type="EC" id="2.7.4.16"/>
    </reaction>
</comment>
<accession>A0ABW7C4I8</accession>
<evidence type="ECO:0000313" key="3">
    <source>
        <dbReference type="EMBL" id="MFG3816117.1"/>
    </source>
</evidence>
<dbReference type="NCBIfam" id="TIGR01379">
    <property type="entry name" value="thiL"/>
    <property type="match status" value="1"/>
</dbReference>
<keyword evidence="1" id="KW-0460">Magnesium</keyword>
<dbReference type="Gene3D" id="3.30.1330.10">
    <property type="entry name" value="PurM-like, N-terminal domain"/>
    <property type="match status" value="1"/>
</dbReference>
<name>A0ABW7C4I8_9CYAN</name>
<evidence type="ECO:0000259" key="2">
    <source>
        <dbReference type="Pfam" id="PF00586"/>
    </source>
</evidence>
<dbReference type="PANTHER" id="PTHR30270:SF0">
    <property type="entry name" value="THIAMINE-MONOPHOSPHATE KINASE"/>
    <property type="match status" value="1"/>
</dbReference>
<dbReference type="GO" id="GO:0009030">
    <property type="term" value="F:thiamine-phosphate kinase activity"/>
    <property type="evidence" value="ECO:0007669"/>
    <property type="project" value="UniProtKB-EC"/>
</dbReference>
<keyword evidence="1 3" id="KW-0808">Transferase</keyword>
<reference evidence="4" key="1">
    <citation type="journal article" date="2024" name="Algal Res.">
        <title>Biochemical, toxicological and genomic investigation of a high-biomass producing Limnothrix strain isolated from Italian shallow drinking water reservoir.</title>
        <authorList>
            <person name="Simonazzi M."/>
            <person name="Shishido T.K."/>
            <person name="Delbaje E."/>
            <person name="Wahlsten M."/>
            <person name="Fewer D.P."/>
            <person name="Sivonen K."/>
            <person name="Pezzolesi L."/>
            <person name="Pistocchi R."/>
        </authorList>
    </citation>
    <scope>NUCLEOTIDE SEQUENCE [LARGE SCALE GENOMIC DNA]</scope>
    <source>
        <strain evidence="4">LRLZ20PSL1</strain>
    </source>
</reference>
<feature type="binding site" evidence="1">
    <location>
        <position position="83"/>
    </location>
    <ligand>
        <name>Mg(2+)</name>
        <dbReference type="ChEBI" id="CHEBI:18420"/>
        <label>2</label>
    </ligand>
</feature>
<keyword evidence="1 3" id="KW-0418">Kinase</keyword>
<feature type="binding site" evidence="1">
    <location>
        <position position="284"/>
    </location>
    <ligand>
        <name>substrate</name>
    </ligand>
</feature>
<feature type="binding site" evidence="1">
    <location>
        <position position="52"/>
    </location>
    <ligand>
        <name>Mg(2+)</name>
        <dbReference type="ChEBI" id="CHEBI:18420"/>
        <label>4</label>
    </ligand>
</feature>
<feature type="binding site" evidence="1">
    <location>
        <position position="347"/>
    </location>
    <ligand>
        <name>substrate</name>
    </ligand>
</feature>
<feature type="binding site" evidence="1">
    <location>
        <position position="156"/>
    </location>
    <ligand>
        <name>ATP</name>
        <dbReference type="ChEBI" id="CHEBI:30616"/>
    </ligand>
</feature>
<gene>
    <name evidence="1 3" type="primary">thiL</name>
    <name evidence="3" type="ORF">VPK24_00590</name>
</gene>
<comment type="similarity">
    <text evidence="1">Belongs to the thiamine-monophosphate kinase family.</text>
</comment>
<dbReference type="InterPro" id="IPR006283">
    <property type="entry name" value="ThiL-like"/>
</dbReference>
<feature type="binding site" evidence="1">
    <location>
        <position position="131"/>
    </location>
    <ligand>
        <name>Mg(2+)</name>
        <dbReference type="ChEBI" id="CHEBI:18420"/>
        <label>1</label>
    </ligand>
</feature>
<feature type="binding site" evidence="1">
    <location>
        <position position="236"/>
    </location>
    <ligand>
        <name>Mg(2+)</name>
        <dbReference type="ChEBI" id="CHEBI:18420"/>
        <label>5</label>
    </ligand>
</feature>
<dbReference type="PANTHER" id="PTHR30270">
    <property type="entry name" value="THIAMINE-MONOPHOSPHATE KINASE"/>
    <property type="match status" value="1"/>
</dbReference>
<feature type="binding site" evidence="1">
    <location>
        <position position="37"/>
    </location>
    <ligand>
        <name>Mg(2+)</name>
        <dbReference type="ChEBI" id="CHEBI:18420"/>
        <label>3</label>
    </ligand>
</feature>
<dbReference type="EMBL" id="JAZAQF010000001">
    <property type="protein sequence ID" value="MFG3816117.1"/>
    <property type="molecule type" value="Genomic_DNA"/>
</dbReference>
<dbReference type="Pfam" id="PF00586">
    <property type="entry name" value="AIRS"/>
    <property type="match status" value="1"/>
</dbReference>
<feature type="binding site" evidence="1">
    <location>
        <position position="53"/>
    </location>
    <ligand>
        <name>Mg(2+)</name>
        <dbReference type="ChEBI" id="CHEBI:18420"/>
        <label>1</label>
    </ligand>
</feature>
<feature type="binding site" evidence="1">
    <location>
        <begin position="130"/>
        <end position="131"/>
    </location>
    <ligand>
        <name>ATP</name>
        <dbReference type="ChEBI" id="CHEBI:30616"/>
    </ligand>
</feature>
<comment type="caution">
    <text evidence="3">The sequence shown here is derived from an EMBL/GenBank/DDBJ whole genome shotgun (WGS) entry which is preliminary data.</text>
</comment>
<dbReference type="InterPro" id="IPR016188">
    <property type="entry name" value="PurM-like_N"/>
</dbReference>
<dbReference type="RefSeq" id="WP_393009780.1">
    <property type="nucleotide sequence ID" value="NZ_JAZAQF010000001.1"/>
</dbReference>
<feature type="binding site" evidence="1">
    <location>
        <position position="83"/>
    </location>
    <ligand>
        <name>Mg(2+)</name>
        <dbReference type="ChEBI" id="CHEBI:18420"/>
        <label>4</label>
    </ligand>
</feature>
<dbReference type="SUPFAM" id="SSF56042">
    <property type="entry name" value="PurM C-terminal domain-like"/>
    <property type="match status" value="1"/>
</dbReference>
<feature type="binding site" evidence="1">
    <location>
        <position position="233"/>
    </location>
    <ligand>
        <name>Mg(2+)</name>
        <dbReference type="ChEBI" id="CHEBI:18420"/>
        <label>3</label>
    </ligand>
</feature>
<dbReference type="CDD" id="cd02194">
    <property type="entry name" value="ThiL"/>
    <property type="match status" value="1"/>
</dbReference>
<organism evidence="3 4">
    <name type="scientific">Limnothrix redekei LRLZ20PSL1</name>
    <dbReference type="NCBI Taxonomy" id="3112953"/>
    <lineage>
        <taxon>Bacteria</taxon>
        <taxon>Bacillati</taxon>
        <taxon>Cyanobacteriota</taxon>
        <taxon>Cyanophyceae</taxon>
        <taxon>Pseudanabaenales</taxon>
        <taxon>Pseudanabaenaceae</taxon>
        <taxon>Limnothrix</taxon>
    </lineage>
</organism>
<evidence type="ECO:0000256" key="1">
    <source>
        <dbReference type="HAMAP-Rule" id="MF_02128"/>
    </source>
</evidence>
<dbReference type="Proteomes" id="UP001604335">
    <property type="component" value="Unassembled WGS sequence"/>
</dbReference>
<feature type="binding site" evidence="1">
    <location>
        <position position="54"/>
    </location>
    <ligand>
        <name>Mg(2+)</name>
        <dbReference type="ChEBI" id="CHEBI:18420"/>
        <label>2</label>
    </ligand>
</feature>
<dbReference type="InterPro" id="IPR036676">
    <property type="entry name" value="PurM-like_C_sf"/>
</dbReference>
<proteinExistence type="inferred from homology"/>
<keyword evidence="1" id="KW-0479">Metal-binding</keyword>
<feature type="binding site" evidence="1">
    <location>
        <position position="54"/>
    </location>
    <ligand>
        <name>Mg(2+)</name>
        <dbReference type="ChEBI" id="CHEBI:18420"/>
        <label>1</label>
    </ligand>
</feature>
<dbReference type="InterPro" id="IPR036921">
    <property type="entry name" value="PurM-like_N_sf"/>
</dbReference>
<keyword evidence="1" id="KW-0067">ATP-binding</keyword>
<keyword evidence="1" id="KW-0547">Nucleotide-binding</keyword>